<keyword evidence="1" id="KW-0233">DNA recombination</keyword>
<keyword evidence="1" id="KW-0234">DNA repair</keyword>
<dbReference type="AlphaFoldDB" id="E3NJY3"/>
<dbReference type="GO" id="GO:0000723">
    <property type="term" value="P:telomere maintenance"/>
    <property type="evidence" value="ECO:0007669"/>
    <property type="project" value="InterPro"/>
</dbReference>
<dbReference type="GO" id="GO:0016887">
    <property type="term" value="F:ATP hydrolysis activity"/>
    <property type="evidence" value="ECO:0007669"/>
    <property type="project" value="RHEA"/>
</dbReference>
<dbReference type="EMBL" id="DS268769">
    <property type="protein sequence ID" value="EFP01539.1"/>
    <property type="molecule type" value="Genomic_DNA"/>
</dbReference>
<dbReference type="OrthoDB" id="10032644at2759"/>
<keyword evidence="1" id="KW-0347">Helicase</keyword>
<dbReference type="GO" id="GO:0006310">
    <property type="term" value="P:DNA recombination"/>
    <property type="evidence" value="ECO:0007669"/>
    <property type="project" value="UniProtKB-KW"/>
</dbReference>
<dbReference type="PANTHER" id="PTHR47642">
    <property type="entry name" value="ATP-DEPENDENT DNA HELICASE"/>
    <property type="match status" value="1"/>
</dbReference>
<dbReference type="InParanoid" id="E3NJY3"/>
<reference evidence="3" key="1">
    <citation type="submission" date="2007-07" db="EMBL/GenBank/DDBJ databases">
        <title>PCAP assembly of the Caenorhabditis remanei genome.</title>
        <authorList>
            <consortium name="The Caenorhabditis remanei Sequencing Consortium"/>
            <person name="Wilson R.K."/>
        </authorList>
    </citation>
    <scope>NUCLEOTIDE SEQUENCE [LARGE SCALE GENOMIC DNA]</scope>
    <source>
        <strain evidence="3">PB4641</strain>
    </source>
</reference>
<organism evidence="4">
    <name type="scientific">Caenorhabditis remanei</name>
    <name type="common">Caenorhabditis vulgaris</name>
    <dbReference type="NCBI Taxonomy" id="31234"/>
    <lineage>
        <taxon>Eukaryota</taxon>
        <taxon>Metazoa</taxon>
        <taxon>Ecdysozoa</taxon>
        <taxon>Nematoda</taxon>
        <taxon>Chromadorea</taxon>
        <taxon>Rhabditida</taxon>
        <taxon>Rhabditina</taxon>
        <taxon>Rhabditomorpha</taxon>
        <taxon>Rhabditoidea</taxon>
        <taxon>Rhabditidae</taxon>
        <taxon>Peloderinae</taxon>
        <taxon>Caenorhabditis</taxon>
    </lineage>
</organism>
<dbReference type="EC" id="5.6.2.3" evidence="1"/>
<dbReference type="Pfam" id="PF05970">
    <property type="entry name" value="PIF1"/>
    <property type="match status" value="1"/>
</dbReference>
<dbReference type="STRING" id="31234.E3NJY3"/>
<dbReference type="GO" id="GO:0006281">
    <property type="term" value="P:DNA repair"/>
    <property type="evidence" value="ECO:0007669"/>
    <property type="project" value="UniProtKB-KW"/>
</dbReference>
<sequence length="369" mass="41965">MAKAALAIGGKTLHSVLKIPIAGVICGMLEESQLDGVTILIIDKVTLLDMYLINQVDQIVKKVKKTGQPFGGLITILFGDFLQLPPINTSADQKEEVKYIFDSHIWKNIVTFHLTKRAVLLRWREGKMIGEDQSFLKERSISSRLNTDKDYEFVAKKINEIIGVFDAFDVMFVTRLNFVVDWMNYFRFTQGANQQELRQLSNAWAPPQAVVPAKILMAPSLVCINMRILITESQIGDNDDKPRMLNGMMRSVLQLRPAYGIVDRVLVILENGIKHRTRQIPRSLTGDLYWPFRPCYATTFHKVQGLTLRHVAVDTHHNLKDGMFYVGCSRVRSRHGSNIVGPIPKYIKFNREVLGKQREIEASNIIPSD</sequence>
<gene>
    <name evidence="3" type="ORF">CRE_09853</name>
</gene>
<dbReference type="SUPFAM" id="SSF52540">
    <property type="entry name" value="P-loop containing nucleoside triphosphate hydrolases"/>
    <property type="match status" value="1"/>
</dbReference>
<keyword evidence="1" id="KW-0547">Nucleotide-binding</keyword>
<name>E3NJY3_CAERE</name>
<dbReference type="GO" id="GO:0043139">
    <property type="term" value="F:5'-3' DNA helicase activity"/>
    <property type="evidence" value="ECO:0007669"/>
    <property type="project" value="UniProtKB-EC"/>
</dbReference>
<keyword evidence="1" id="KW-0227">DNA damage</keyword>
<dbReference type="eggNOG" id="KOG0987">
    <property type="taxonomic scope" value="Eukaryota"/>
</dbReference>
<dbReference type="InterPro" id="IPR027417">
    <property type="entry name" value="P-loop_NTPase"/>
</dbReference>
<comment type="cofactor">
    <cofactor evidence="1">
        <name>Mg(2+)</name>
        <dbReference type="ChEBI" id="CHEBI:18420"/>
    </cofactor>
</comment>
<protein>
    <recommendedName>
        <fullName evidence="1">ATP-dependent DNA helicase</fullName>
        <ecNumber evidence="1">5.6.2.3</ecNumber>
    </recommendedName>
</protein>
<comment type="catalytic activity">
    <reaction evidence="1">
        <text>ATP + H2O = ADP + phosphate + H(+)</text>
        <dbReference type="Rhea" id="RHEA:13065"/>
        <dbReference type="ChEBI" id="CHEBI:15377"/>
        <dbReference type="ChEBI" id="CHEBI:15378"/>
        <dbReference type="ChEBI" id="CHEBI:30616"/>
        <dbReference type="ChEBI" id="CHEBI:43474"/>
        <dbReference type="ChEBI" id="CHEBI:456216"/>
        <dbReference type="EC" id="5.6.2.3"/>
    </reaction>
</comment>
<dbReference type="Gene3D" id="3.40.50.300">
    <property type="entry name" value="P-loop containing nucleotide triphosphate hydrolases"/>
    <property type="match status" value="2"/>
</dbReference>
<dbReference type="Proteomes" id="UP000008281">
    <property type="component" value="Unassembled WGS sequence"/>
</dbReference>
<evidence type="ECO:0000313" key="3">
    <source>
        <dbReference type="EMBL" id="EFP01539.1"/>
    </source>
</evidence>
<keyword evidence="1" id="KW-0067">ATP-binding</keyword>
<keyword evidence="1" id="KW-0378">Hydrolase</keyword>
<dbReference type="GO" id="GO:0005524">
    <property type="term" value="F:ATP binding"/>
    <property type="evidence" value="ECO:0007669"/>
    <property type="project" value="UniProtKB-KW"/>
</dbReference>
<comment type="similarity">
    <text evidence="1">Belongs to the helicase family.</text>
</comment>
<evidence type="ECO:0000313" key="4">
    <source>
        <dbReference type="Proteomes" id="UP000008281"/>
    </source>
</evidence>
<dbReference type="InterPro" id="IPR010285">
    <property type="entry name" value="DNA_helicase_pif1-like_DEAD"/>
</dbReference>
<evidence type="ECO:0000259" key="2">
    <source>
        <dbReference type="Pfam" id="PF05970"/>
    </source>
</evidence>
<feature type="domain" description="DNA helicase Pif1-like DEAD-box helicase" evidence="2">
    <location>
        <begin position="4"/>
        <end position="121"/>
    </location>
</feature>
<evidence type="ECO:0000256" key="1">
    <source>
        <dbReference type="RuleBase" id="RU363044"/>
    </source>
</evidence>
<accession>E3NJY3</accession>
<dbReference type="HOGENOM" id="CLU_001613_7_1_1"/>
<keyword evidence="4" id="KW-1185">Reference proteome</keyword>
<dbReference type="InterPro" id="IPR051055">
    <property type="entry name" value="PIF1_helicase"/>
</dbReference>
<proteinExistence type="inferred from homology"/>